<gene>
    <name evidence="1" type="ORF">DSO57_1008567</name>
</gene>
<dbReference type="Proteomes" id="UP001165960">
    <property type="component" value="Unassembled WGS sequence"/>
</dbReference>
<proteinExistence type="predicted"/>
<accession>A0ACC2RLT8</accession>
<protein>
    <submittedName>
        <fullName evidence="1">Uncharacterized protein</fullName>
    </submittedName>
</protein>
<evidence type="ECO:0000313" key="1">
    <source>
        <dbReference type="EMBL" id="KAJ9051020.1"/>
    </source>
</evidence>
<reference evidence="1" key="1">
    <citation type="submission" date="2022-04" db="EMBL/GenBank/DDBJ databases">
        <title>Genome of the entomopathogenic fungus Entomophthora muscae.</title>
        <authorList>
            <person name="Elya C."/>
            <person name="Lovett B.R."/>
            <person name="Lee E."/>
            <person name="Macias A.M."/>
            <person name="Hajek A.E."/>
            <person name="De Bivort B.L."/>
            <person name="Kasson M.T."/>
            <person name="De Fine Licht H.H."/>
            <person name="Stajich J.E."/>
        </authorList>
    </citation>
    <scope>NUCLEOTIDE SEQUENCE</scope>
    <source>
        <strain evidence="1">Berkeley</strain>
    </source>
</reference>
<name>A0ACC2RLT8_9FUNG</name>
<comment type="caution">
    <text evidence="1">The sequence shown here is derived from an EMBL/GenBank/DDBJ whole genome shotgun (WGS) entry which is preliminary data.</text>
</comment>
<dbReference type="EMBL" id="QTSX02007126">
    <property type="protein sequence ID" value="KAJ9051020.1"/>
    <property type="molecule type" value="Genomic_DNA"/>
</dbReference>
<sequence>MMPRHYGSQRLDEEGGGPNDPLMSEEERIARNPLESSWLDAFETRKGRYTFFGLLAIGILVILSLLLTIFFRGLDPSGLLSANMHTTPLSSKTIHSGWLKCKEINDKQKKRSEYFKKNFPINPNASGKEVKPPQICTNPRADPKAPVVVIRSVTIWDGVGNTYKSDILLKDGIIAKIEKYISIPKGAKIIQGHNKILTPGIVDMHSHIGVDSWPELEGSDDTNEMTRPAFPQLRTLDGFNPKDKAIAWARSGGVTTSLVLPGSGNLMGGEAFTFKLRTMGNLSVEASLVQAGVDEDNGDEFKWRYMKFACGENPKRVYGERGKTPSTRMGSAYLFREMFNKASQLVREQDEWCGYMENNFSEADVLDGKVNRIFEKFPESLALESLSQVIRGNVQPHIHCYETEDLEALVRISEEFQFQIWAFHHALEAYLVPDLIHRAGRDGFNVTVATFADGWGYKKEAYLGTLAAPHILAQHGIPVALKSDHPVINSQQLMYEATKAFNYGLNSSLALAALTSVPAKALGLSHRIGSIQVGMDADVVLWNSVPLTVGAHPSQVFIDGIPQIPELEDPYGSKDLPKYDAPIPMPVKRSVPDCNTKGMHTFVLDGLSQVILANSSRFHIQGNGTMRVVVVDGELACVGTDCHVSQQHVTYHLGGDAWLIPGLVGVSTKLGLNEIEQEDSTGDGYVEDVDINQSDSFPRAFDGLRFGGKHLKEAFEGGITTSISAPLDRAGVVAGYGVAFYTDGISVASSRDIVKEITSLHANIGGEYFTKDIKAVSSQISQLRRLLFGGLNSTSDDVLSKVLNGKLPLVVRAENADDISRLLLLRSEIRAALSKAGRSELGLDLIIIGGAESWMVADQLAEASVPVILQPARCTPSDWSRRRCLPGPPLTADSTLTALVKAGVFVGLAPDEDAEYARDLIFEASWAHSDARGNMSEIDAIGLVTWNLANMFHLDDIASSFLIYSSNPLKATSSLTHTWTPVSGLACNRNSEATNL</sequence>
<keyword evidence="2" id="KW-1185">Reference proteome</keyword>
<organism evidence="1 2">
    <name type="scientific">Entomophthora muscae</name>
    <dbReference type="NCBI Taxonomy" id="34485"/>
    <lineage>
        <taxon>Eukaryota</taxon>
        <taxon>Fungi</taxon>
        <taxon>Fungi incertae sedis</taxon>
        <taxon>Zoopagomycota</taxon>
        <taxon>Entomophthoromycotina</taxon>
        <taxon>Entomophthoromycetes</taxon>
        <taxon>Entomophthorales</taxon>
        <taxon>Entomophthoraceae</taxon>
        <taxon>Entomophthora</taxon>
    </lineage>
</organism>
<evidence type="ECO:0000313" key="2">
    <source>
        <dbReference type="Proteomes" id="UP001165960"/>
    </source>
</evidence>